<evidence type="ECO:0000313" key="5">
    <source>
        <dbReference type="Proteomes" id="UP000179233"/>
    </source>
</evidence>
<evidence type="ECO:0000256" key="3">
    <source>
        <dbReference type="HAMAP-Rule" id="MF_00023"/>
    </source>
</evidence>
<proteinExistence type="inferred from homology"/>
<keyword evidence="2 3" id="KW-0694">RNA-binding</keyword>
<evidence type="ECO:0000313" key="4">
    <source>
        <dbReference type="EMBL" id="OGY19027.1"/>
    </source>
</evidence>
<sequence length="147" mass="17258">MDIVNRRARYLYHLTAELEAGIVLTGAEVKSVRQGRGSLEEAFARIRDGEVWLYNFLIPAYQHADIRGYDPTRARKLLLHKRETLRLFHTIEGKHLTLVPLACYTTGRFVKIRLGIGRGKKVYEKREERKRADLEREVAREFKQKLH</sequence>
<dbReference type="PANTHER" id="PTHR30308:SF2">
    <property type="entry name" value="SSRA-BINDING PROTEIN"/>
    <property type="match status" value="1"/>
</dbReference>
<dbReference type="Pfam" id="PF01668">
    <property type="entry name" value="SmpB"/>
    <property type="match status" value="1"/>
</dbReference>
<dbReference type="EMBL" id="MHCJ01000001">
    <property type="protein sequence ID" value="OGY19027.1"/>
    <property type="molecule type" value="Genomic_DNA"/>
</dbReference>
<dbReference type="SUPFAM" id="SSF74982">
    <property type="entry name" value="Small protein B (SmpB)"/>
    <property type="match status" value="1"/>
</dbReference>
<dbReference type="HAMAP" id="MF_00023">
    <property type="entry name" value="SmpB"/>
    <property type="match status" value="1"/>
</dbReference>
<dbReference type="GO" id="GO:0070930">
    <property type="term" value="P:trans-translation-dependent protein tagging"/>
    <property type="evidence" value="ECO:0007669"/>
    <property type="project" value="TreeGrafter"/>
</dbReference>
<comment type="subcellular location">
    <subcellularLocation>
        <location evidence="3">Cytoplasm</location>
    </subcellularLocation>
    <text evidence="3">The tmRNA-SmpB complex associates with stalled 70S ribosomes.</text>
</comment>
<dbReference type="PANTHER" id="PTHR30308">
    <property type="entry name" value="TMRNA-BINDING COMPONENT OF TRANS-TRANSLATION TAGGING COMPLEX"/>
    <property type="match status" value="1"/>
</dbReference>
<comment type="function">
    <text evidence="3">Required for rescue of stalled ribosomes mediated by trans-translation. Binds to transfer-messenger RNA (tmRNA), required for stable association of tmRNA with ribosomes. tmRNA and SmpB together mimic tRNA shape, replacing the anticodon stem-loop with SmpB. tmRNA is encoded by the ssrA gene; the 2 termini fold to resemble tRNA(Ala) and it encodes a 'tag peptide', a short internal open reading frame. During trans-translation Ala-aminoacylated tmRNA acts like a tRNA, entering the A-site of stalled ribosomes, displacing the stalled mRNA. The ribosome then switches to translate the ORF on the tmRNA; the nascent peptide is terminated with the 'tag peptide' encoded by the tmRNA and targeted for degradation. The ribosome is freed to recommence translation, which seems to be the essential function of trans-translation.</text>
</comment>
<dbReference type="PROSITE" id="PS01317">
    <property type="entry name" value="SSRP"/>
    <property type="match status" value="1"/>
</dbReference>
<evidence type="ECO:0000256" key="1">
    <source>
        <dbReference type="ARBA" id="ARBA00022490"/>
    </source>
</evidence>
<dbReference type="NCBIfam" id="TIGR00086">
    <property type="entry name" value="smpB"/>
    <property type="match status" value="1"/>
</dbReference>
<keyword evidence="1 3" id="KW-0963">Cytoplasm</keyword>
<comment type="caution">
    <text evidence="4">The sequence shown here is derived from an EMBL/GenBank/DDBJ whole genome shotgun (WGS) entry which is preliminary data.</text>
</comment>
<dbReference type="InterPro" id="IPR000037">
    <property type="entry name" value="SsrA-bd_prot"/>
</dbReference>
<dbReference type="AlphaFoldDB" id="A0A1G1VV18"/>
<dbReference type="Proteomes" id="UP000179233">
    <property type="component" value="Unassembled WGS sequence"/>
</dbReference>
<gene>
    <name evidence="3" type="primary">smpB</name>
    <name evidence="4" type="ORF">A2786_05835</name>
</gene>
<dbReference type="InterPro" id="IPR020081">
    <property type="entry name" value="SsrA-bd_prot_CS"/>
</dbReference>
<protein>
    <recommendedName>
        <fullName evidence="3">SsrA-binding protein</fullName>
    </recommendedName>
    <alternativeName>
        <fullName evidence="3">Small protein B</fullName>
    </alternativeName>
</protein>
<dbReference type="GO" id="GO:0003723">
    <property type="term" value="F:RNA binding"/>
    <property type="evidence" value="ECO:0007669"/>
    <property type="project" value="UniProtKB-UniRule"/>
</dbReference>
<dbReference type="InterPro" id="IPR023620">
    <property type="entry name" value="SmpB"/>
</dbReference>
<reference evidence="4 5" key="1">
    <citation type="journal article" date="2016" name="Nat. Commun.">
        <title>Thousands of microbial genomes shed light on interconnected biogeochemical processes in an aquifer system.</title>
        <authorList>
            <person name="Anantharaman K."/>
            <person name="Brown C.T."/>
            <person name="Hug L.A."/>
            <person name="Sharon I."/>
            <person name="Castelle C.J."/>
            <person name="Probst A.J."/>
            <person name="Thomas B.C."/>
            <person name="Singh A."/>
            <person name="Wilkins M.J."/>
            <person name="Karaoz U."/>
            <person name="Brodie E.L."/>
            <person name="Williams K.H."/>
            <person name="Hubbard S.S."/>
            <person name="Banfield J.F."/>
        </authorList>
    </citation>
    <scope>NUCLEOTIDE SEQUENCE [LARGE SCALE GENOMIC DNA]</scope>
</reference>
<comment type="similarity">
    <text evidence="3">Belongs to the SmpB family.</text>
</comment>
<dbReference type="NCBIfam" id="NF003843">
    <property type="entry name" value="PRK05422.1"/>
    <property type="match status" value="1"/>
</dbReference>
<name>A0A1G1VV18_9BACT</name>
<dbReference type="GO" id="GO:0005829">
    <property type="term" value="C:cytosol"/>
    <property type="evidence" value="ECO:0007669"/>
    <property type="project" value="TreeGrafter"/>
</dbReference>
<accession>A0A1G1VV18</accession>
<dbReference type="Gene3D" id="2.40.280.10">
    <property type="match status" value="1"/>
</dbReference>
<dbReference type="CDD" id="cd09294">
    <property type="entry name" value="SmpB"/>
    <property type="match status" value="1"/>
</dbReference>
<dbReference type="GO" id="GO:0070929">
    <property type="term" value="P:trans-translation"/>
    <property type="evidence" value="ECO:0007669"/>
    <property type="project" value="UniProtKB-UniRule"/>
</dbReference>
<organism evidence="4 5">
    <name type="scientific">Candidatus Chisholmbacteria bacterium RIFCSPHIGHO2_01_FULL_52_32</name>
    <dbReference type="NCBI Taxonomy" id="1797591"/>
    <lineage>
        <taxon>Bacteria</taxon>
        <taxon>Candidatus Chisholmiibacteriota</taxon>
    </lineage>
</organism>
<evidence type="ECO:0000256" key="2">
    <source>
        <dbReference type="ARBA" id="ARBA00022884"/>
    </source>
</evidence>